<comment type="caution">
    <text evidence="2">The sequence shown here is derived from an EMBL/GenBank/DDBJ whole genome shotgun (WGS) entry which is preliminary data.</text>
</comment>
<proteinExistence type="predicted"/>
<feature type="domain" description="Mycothiol-dependent maleylpyruvate isomerase metal-binding" evidence="1">
    <location>
        <begin position="12"/>
        <end position="153"/>
    </location>
</feature>
<evidence type="ECO:0000259" key="1">
    <source>
        <dbReference type="Pfam" id="PF11716"/>
    </source>
</evidence>
<organism evidence="2 3">
    <name type="scientific">Fodinicola feengrottensis</name>
    <dbReference type="NCBI Taxonomy" id="435914"/>
    <lineage>
        <taxon>Bacteria</taxon>
        <taxon>Bacillati</taxon>
        <taxon>Actinomycetota</taxon>
        <taxon>Actinomycetes</taxon>
        <taxon>Mycobacteriales</taxon>
        <taxon>Fodinicola</taxon>
    </lineage>
</organism>
<dbReference type="EMBL" id="BAAANY010000014">
    <property type="protein sequence ID" value="GAA1686383.1"/>
    <property type="molecule type" value="Genomic_DNA"/>
</dbReference>
<evidence type="ECO:0000313" key="3">
    <source>
        <dbReference type="Proteomes" id="UP001500618"/>
    </source>
</evidence>
<dbReference type="InterPro" id="IPR034660">
    <property type="entry name" value="DinB/YfiT-like"/>
</dbReference>
<dbReference type="InterPro" id="IPR017517">
    <property type="entry name" value="Maleyloyr_isom"/>
</dbReference>
<dbReference type="Gene3D" id="1.20.120.450">
    <property type="entry name" value="dinb family like domain"/>
    <property type="match status" value="1"/>
</dbReference>
<evidence type="ECO:0000313" key="2">
    <source>
        <dbReference type="EMBL" id="GAA1686383.1"/>
    </source>
</evidence>
<dbReference type="RefSeq" id="WP_344311734.1">
    <property type="nucleotide sequence ID" value="NZ_BAAANY010000014.1"/>
</dbReference>
<dbReference type="Pfam" id="PF11716">
    <property type="entry name" value="MDMPI_N"/>
    <property type="match status" value="1"/>
</dbReference>
<keyword evidence="3" id="KW-1185">Reference proteome</keyword>
<reference evidence="3" key="1">
    <citation type="journal article" date="2019" name="Int. J. Syst. Evol. Microbiol.">
        <title>The Global Catalogue of Microorganisms (GCM) 10K type strain sequencing project: providing services to taxonomists for standard genome sequencing and annotation.</title>
        <authorList>
            <consortium name="The Broad Institute Genomics Platform"/>
            <consortium name="The Broad Institute Genome Sequencing Center for Infectious Disease"/>
            <person name="Wu L."/>
            <person name="Ma J."/>
        </authorList>
    </citation>
    <scope>NUCLEOTIDE SEQUENCE [LARGE SCALE GENOMIC DNA]</scope>
    <source>
        <strain evidence="3">JCM 14718</strain>
    </source>
</reference>
<protein>
    <submittedName>
        <fullName evidence="2">TIGR03084 family metal-binding protein</fullName>
    </submittedName>
</protein>
<accession>A0ABP4TEU1</accession>
<sequence length="256" mass="27343">MDSDLAAIVDALRAQHDELAGLLAPLNDEGWSAPTRCVGWTVSDVVLHLAQTDELALASAGGRFLEAGAAMLGHPMTSAVTVDDMVGQMVARDRDAPGKDVFQRWQGAATGVRNALLNSDDRGRLQWVTGWLSTRTLTTTRLSECWIHTGDVADALGRPLPPTDRLWHIARLAWRTIPYAFARADLTLTGPVAFELTAPNGSRWDFGADAAALTVVHGTAADVCAIAGRRATPDEVPVHADGPDAEAVLSLMRTYA</sequence>
<gene>
    <name evidence="2" type="ORF">GCM10009765_39820</name>
</gene>
<dbReference type="Proteomes" id="UP001500618">
    <property type="component" value="Unassembled WGS sequence"/>
</dbReference>
<dbReference type="SUPFAM" id="SSF109854">
    <property type="entry name" value="DinB/YfiT-like putative metalloenzymes"/>
    <property type="match status" value="1"/>
</dbReference>
<dbReference type="NCBIfam" id="TIGR03083">
    <property type="entry name" value="maleylpyruvate isomerase family mycothiol-dependent enzyme"/>
    <property type="match status" value="1"/>
</dbReference>
<dbReference type="InterPro" id="IPR024344">
    <property type="entry name" value="MDMPI_metal-binding"/>
</dbReference>
<name>A0ABP4TEU1_9ACTN</name>